<feature type="domain" description="Mammalian cell entry C-terminal" evidence="2">
    <location>
        <begin position="123"/>
        <end position="336"/>
    </location>
</feature>
<dbReference type="Proteomes" id="UP000715441">
    <property type="component" value="Unassembled WGS sequence"/>
</dbReference>
<dbReference type="InterPro" id="IPR003399">
    <property type="entry name" value="Mce/MlaD"/>
</dbReference>
<organism evidence="3 4">
    <name type="scientific">Amycolatopsis acididurans</name>
    <dbReference type="NCBI Taxonomy" id="2724524"/>
    <lineage>
        <taxon>Bacteria</taxon>
        <taxon>Bacillati</taxon>
        <taxon>Actinomycetota</taxon>
        <taxon>Actinomycetes</taxon>
        <taxon>Pseudonocardiales</taxon>
        <taxon>Pseudonocardiaceae</taxon>
        <taxon>Amycolatopsis</taxon>
    </lineage>
</organism>
<keyword evidence="4" id="KW-1185">Reference proteome</keyword>
<dbReference type="InterPro" id="IPR052336">
    <property type="entry name" value="MlaD_Phospholipid_Transporter"/>
</dbReference>
<evidence type="ECO:0000313" key="3">
    <source>
        <dbReference type="EMBL" id="NKQ57755.1"/>
    </source>
</evidence>
<comment type="caution">
    <text evidence="3">The sequence shown here is derived from an EMBL/GenBank/DDBJ whole genome shotgun (WGS) entry which is preliminary data.</text>
</comment>
<dbReference type="InterPro" id="IPR005693">
    <property type="entry name" value="Mce"/>
</dbReference>
<feature type="domain" description="Mce/MlaD" evidence="1">
    <location>
        <begin position="41"/>
        <end position="117"/>
    </location>
</feature>
<dbReference type="EMBL" id="JAAXLS010000041">
    <property type="protein sequence ID" value="NKQ57755.1"/>
    <property type="molecule type" value="Genomic_DNA"/>
</dbReference>
<dbReference type="RefSeq" id="WP_168520927.1">
    <property type="nucleotide sequence ID" value="NZ_JAAXLS010000041.1"/>
</dbReference>
<dbReference type="InterPro" id="IPR024516">
    <property type="entry name" value="Mce_C"/>
</dbReference>
<sequence length="431" mass="45936">MATGWRTHLKPLLGLVYLAVLVLLGAVCVSAYDKTLPWQHTVEVTLTTQSAGLEMNPLADVKLQGIRVGEVRDITSDGTNAVLHLALDPGQVHLVPSDVDAEIVPKTLFGAKFVNLVLPPRHSSQPIAAGADIRQSTTSVEVGQLFTHLEPILKTLNPAQLSVTLDALAQTLSGRGEELGQNLELVHQYLTGFDPHLETFTHDLHQLAGATDVFNRAAPDFLRLLDNSRAIGSDLLVPHEQSFASFLDQTIATVDETNKVLSANAHDLITLSGNARPIQEVLAAYSSEFPCLITAVNLHNALADRILGGEGPYLRVSIDLVAHRDAYQAPGDLPRNPASDASNTGLPFFVPNWAPHCALVPPQAQGVQDVPPYYAQVHPAPAQPAAPRTDTDPRQAMANSVAAVAMGVSPDQVPGVGSMLVQPLLADGQVS</sequence>
<accession>A0ABX1JG66</accession>
<evidence type="ECO:0000259" key="2">
    <source>
        <dbReference type="Pfam" id="PF11887"/>
    </source>
</evidence>
<evidence type="ECO:0000259" key="1">
    <source>
        <dbReference type="Pfam" id="PF02470"/>
    </source>
</evidence>
<gene>
    <name evidence="3" type="ORF">HFP15_33335</name>
</gene>
<proteinExistence type="predicted"/>
<dbReference type="PANTHER" id="PTHR33371">
    <property type="entry name" value="INTERMEMBRANE PHOSPHOLIPID TRANSPORT SYSTEM BINDING PROTEIN MLAD-RELATED"/>
    <property type="match status" value="1"/>
</dbReference>
<dbReference type="Pfam" id="PF11887">
    <property type="entry name" value="Mce4_CUP1"/>
    <property type="match status" value="1"/>
</dbReference>
<reference evidence="3 4" key="1">
    <citation type="submission" date="2020-04" db="EMBL/GenBank/DDBJ databases">
        <title>Novel species.</title>
        <authorList>
            <person name="Teo W.F.A."/>
            <person name="Lipun K."/>
            <person name="Srisuk N."/>
            <person name="Duangmal K."/>
        </authorList>
    </citation>
    <scope>NUCLEOTIDE SEQUENCE [LARGE SCALE GENOMIC DNA]</scope>
    <source>
        <strain evidence="3 4">K13G38</strain>
    </source>
</reference>
<dbReference type="Pfam" id="PF02470">
    <property type="entry name" value="MlaD"/>
    <property type="match status" value="1"/>
</dbReference>
<evidence type="ECO:0000313" key="4">
    <source>
        <dbReference type="Proteomes" id="UP000715441"/>
    </source>
</evidence>
<dbReference type="NCBIfam" id="TIGR00996">
    <property type="entry name" value="Mtu_fam_mce"/>
    <property type="match status" value="1"/>
</dbReference>
<dbReference type="PANTHER" id="PTHR33371:SF19">
    <property type="entry name" value="MCE-FAMILY PROTEIN MCE4A"/>
    <property type="match status" value="1"/>
</dbReference>
<protein>
    <submittedName>
        <fullName evidence="3">MCE family protein</fullName>
    </submittedName>
</protein>
<name>A0ABX1JG66_9PSEU</name>